<dbReference type="InParanoid" id="A0A409XTD6"/>
<gene>
    <name evidence="2" type="ORF">CVT25_012951</name>
</gene>
<accession>A0A409XTD6</accession>
<reference evidence="2 3" key="1">
    <citation type="journal article" date="2018" name="Evol. Lett.">
        <title>Horizontal gene cluster transfer increased hallucinogenic mushroom diversity.</title>
        <authorList>
            <person name="Reynolds H.T."/>
            <person name="Vijayakumar V."/>
            <person name="Gluck-Thaler E."/>
            <person name="Korotkin H.B."/>
            <person name="Matheny P.B."/>
            <person name="Slot J.C."/>
        </authorList>
    </citation>
    <scope>NUCLEOTIDE SEQUENCE [LARGE SCALE GENOMIC DNA]</scope>
    <source>
        <strain evidence="2 3">2631</strain>
    </source>
</reference>
<evidence type="ECO:0000313" key="2">
    <source>
        <dbReference type="EMBL" id="PPQ93971.1"/>
    </source>
</evidence>
<dbReference type="AlphaFoldDB" id="A0A409XTD6"/>
<name>A0A409XTD6_PSICY</name>
<sequence>MLVGLLGSEASKPNSLLQHVVVLAFALIALAFALVILAVILPILVAIAVLVVVVLMVSLPVLVALIIALIALALISLVLEKSCLLSGVDSNLFYFVCWEYLQQTGVSECRTTVGGSKKRQVCNGGKRQRASDDKFNDTYEFGQQERYAGSEYIEISLYETFAGLSGVIWVCGYGACIRLQVVGSLDLERLMPSPRVPSFFRFPY</sequence>
<feature type="transmembrane region" description="Helical" evidence="1">
    <location>
        <begin position="20"/>
        <end position="53"/>
    </location>
</feature>
<proteinExistence type="predicted"/>
<organism evidence="2 3">
    <name type="scientific">Psilocybe cyanescens</name>
    <dbReference type="NCBI Taxonomy" id="93625"/>
    <lineage>
        <taxon>Eukaryota</taxon>
        <taxon>Fungi</taxon>
        <taxon>Dikarya</taxon>
        <taxon>Basidiomycota</taxon>
        <taxon>Agaricomycotina</taxon>
        <taxon>Agaricomycetes</taxon>
        <taxon>Agaricomycetidae</taxon>
        <taxon>Agaricales</taxon>
        <taxon>Agaricineae</taxon>
        <taxon>Strophariaceae</taxon>
        <taxon>Psilocybe</taxon>
    </lineage>
</organism>
<keyword evidence="1" id="KW-0472">Membrane</keyword>
<keyword evidence="1" id="KW-0812">Transmembrane</keyword>
<dbReference type="Proteomes" id="UP000283269">
    <property type="component" value="Unassembled WGS sequence"/>
</dbReference>
<evidence type="ECO:0000256" key="1">
    <source>
        <dbReference type="SAM" id="Phobius"/>
    </source>
</evidence>
<comment type="caution">
    <text evidence="2">The sequence shown here is derived from an EMBL/GenBank/DDBJ whole genome shotgun (WGS) entry which is preliminary data.</text>
</comment>
<evidence type="ECO:0000313" key="3">
    <source>
        <dbReference type="Proteomes" id="UP000283269"/>
    </source>
</evidence>
<protein>
    <submittedName>
        <fullName evidence="2">Uncharacterized protein</fullName>
    </submittedName>
</protein>
<feature type="transmembrane region" description="Helical" evidence="1">
    <location>
        <begin position="59"/>
        <end position="79"/>
    </location>
</feature>
<keyword evidence="1" id="KW-1133">Transmembrane helix</keyword>
<keyword evidence="3" id="KW-1185">Reference proteome</keyword>
<dbReference type="EMBL" id="NHYD01000518">
    <property type="protein sequence ID" value="PPQ93971.1"/>
    <property type="molecule type" value="Genomic_DNA"/>
</dbReference>